<dbReference type="EMBL" id="MU853342">
    <property type="protein sequence ID" value="KAK4112567.1"/>
    <property type="molecule type" value="Genomic_DNA"/>
</dbReference>
<keyword evidence="1" id="KW-0732">Signal</keyword>
<gene>
    <name evidence="2" type="ORF">N656DRAFT_95729</name>
</gene>
<dbReference type="RefSeq" id="XP_064670137.1">
    <property type="nucleotide sequence ID" value="XM_064819413.1"/>
</dbReference>
<reference evidence="2" key="2">
    <citation type="submission" date="2023-05" db="EMBL/GenBank/DDBJ databases">
        <authorList>
            <consortium name="Lawrence Berkeley National Laboratory"/>
            <person name="Steindorff A."/>
            <person name="Hensen N."/>
            <person name="Bonometti L."/>
            <person name="Westerberg I."/>
            <person name="Brannstrom I.O."/>
            <person name="Guillou S."/>
            <person name="Cros-Aarteil S."/>
            <person name="Calhoun S."/>
            <person name="Haridas S."/>
            <person name="Kuo A."/>
            <person name="Mondo S."/>
            <person name="Pangilinan J."/>
            <person name="Riley R."/>
            <person name="Labutti K."/>
            <person name="Andreopoulos B."/>
            <person name="Lipzen A."/>
            <person name="Chen C."/>
            <person name="Yanf M."/>
            <person name="Daum C."/>
            <person name="Ng V."/>
            <person name="Clum A."/>
            <person name="Ohm R."/>
            <person name="Martin F."/>
            <person name="Silar P."/>
            <person name="Natvig D."/>
            <person name="Lalanne C."/>
            <person name="Gautier V."/>
            <person name="Ament-Velasquez S.L."/>
            <person name="Kruys A."/>
            <person name="Hutchinson M.I."/>
            <person name="Powell A.J."/>
            <person name="Barry K."/>
            <person name="Miller A.N."/>
            <person name="Grigoriev I.V."/>
            <person name="Debuchy R."/>
            <person name="Gladieux P."/>
            <person name="Thoren M.H."/>
            <person name="Johannesson H."/>
        </authorList>
    </citation>
    <scope>NUCLEOTIDE SEQUENCE</scope>
    <source>
        <strain evidence="2">CBS 508.74</strain>
    </source>
</reference>
<accession>A0AAN6YSG5</accession>
<sequence length="157" mass="17791">MKIYSSLYAALLPLLLLWGSSSAYHLRRLDGARTVHGTMWARYGRASLDERDHGVNGQFDPTDYVGSSERNPPRELTLPRALTGVLQQVKMLRTFHIPSPSLTQLQQETSPCHRTCQTLLAILRLLLPFRARRKAIARKMGQIIGVKGKAKERERTI</sequence>
<protein>
    <submittedName>
        <fullName evidence="2">Uncharacterized protein</fullName>
    </submittedName>
</protein>
<evidence type="ECO:0000256" key="1">
    <source>
        <dbReference type="SAM" id="SignalP"/>
    </source>
</evidence>
<name>A0AAN6YSG5_9PEZI</name>
<reference evidence="2" key="1">
    <citation type="journal article" date="2023" name="Mol. Phylogenet. Evol.">
        <title>Genome-scale phylogeny and comparative genomics of the fungal order Sordariales.</title>
        <authorList>
            <person name="Hensen N."/>
            <person name="Bonometti L."/>
            <person name="Westerberg I."/>
            <person name="Brannstrom I.O."/>
            <person name="Guillou S."/>
            <person name="Cros-Aarteil S."/>
            <person name="Calhoun S."/>
            <person name="Haridas S."/>
            <person name="Kuo A."/>
            <person name="Mondo S."/>
            <person name="Pangilinan J."/>
            <person name="Riley R."/>
            <person name="LaButti K."/>
            <person name="Andreopoulos B."/>
            <person name="Lipzen A."/>
            <person name="Chen C."/>
            <person name="Yan M."/>
            <person name="Daum C."/>
            <person name="Ng V."/>
            <person name="Clum A."/>
            <person name="Steindorff A."/>
            <person name="Ohm R.A."/>
            <person name="Martin F."/>
            <person name="Silar P."/>
            <person name="Natvig D.O."/>
            <person name="Lalanne C."/>
            <person name="Gautier V."/>
            <person name="Ament-Velasquez S.L."/>
            <person name="Kruys A."/>
            <person name="Hutchinson M.I."/>
            <person name="Powell A.J."/>
            <person name="Barry K."/>
            <person name="Miller A.N."/>
            <person name="Grigoriev I.V."/>
            <person name="Debuchy R."/>
            <person name="Gladieux P."/>
            <person name="Hiltunen Thoren M."/>
            <person name="Johannesson H."/>
        </authorList>
    </citation>
    <scope>NUCLEOTIDE SEQUENCE</scope>
    <source>
        <strain evidence="2">CBS 508.74</strain>
    </source>
</reference>
<organism evidence="2 3">
    <name type="scientific">Canariomyces notabilis</name>
    <dbReference type="NCBI Taxonomy" id="2074819"/>
    <lineage>
        <taxon>Eukaryota</taxon>
        <taxon>Fungi</taxon>
        <taxon>Dikarya</taxon>
        <taxon>Ascomycota</taxon>
        <taxon>Pezizomycotina</taxon>
        <taxon>Sordariomycetes</taxon>
        <taxon>Sordariomycetidae</taxon>
        <taxon>Sordariales</taxon>
        <taxon>Chaetomiaceae</taxon>
        <taxon>Canariomyces</taxon>
    </lineage>
</organism>
<evidence type="ECO:0000313" key="3">
    <source>
        <dbReference type="Proteomes" id="UP001302812"/>
    </source>
</evidence>
<proteinExistence type="predicted"/>
<dbReference type="GeneID" id="89943539"/>
<keyword evidence="3" id="KW-1185">Reference proteome</keyword>
<feature type="chain" id="PRO_5043019640" evidence="1">
    <location>
        <begin position="24"/>
        <end position="157"/>
    </location>
</feature>
<comment type="caution">
    <text evidence="2">The sequence shown here is derived from an EMBL/GenBank/DDBJ whole genome shotgun (WGS) entry which is preliminary data.</text>
</comment>
<dbReference type="AlphaFoldDB" id="A0AAN6YSG5"/>
<evidence type="ECO:0000313" key="2">
    <source>
        <dbReference type="EMBL" id="KAK4112567.1"/>
    </source>
</evidence>
<feature type="signal peptide" evidence="1">
    <location>
        <begin position="1"/>
        <end position="23"/>
    </location>
</feature>
<dbReference type="Proteomes" id="UP001302812">
    <property type="component" value="Unassembled WGS sequence"/>
</dbReference>